<reference evidence="1 2" key="1">
    <citation type="journal article" date="2016" name="Nat. Commun.">
        <title>Thousands of microbial genomes shed light on interconnected biogeochemical processes in an aquifer system.</title>
        <authorList>
            <person name="Anantharaman K."/>
            <person name="Brown C.T."/>
            <person name="Hug L.A."/>
            <person name="Sharon I."/>
            <person name="Castelle C.J."/>
            <person name="Probst A.J."/>
            <person name="Thomas B.C."/>
            <person name="Singh A."/>
            <person name="Wilkins M.J."/>
            <person name="Karaoz U."/>
            <person name="Brodie E.L."/>
            <person name="Williams K.H."/>
            <person name="Hubbard S.S."/>
            <person name="Banfield J.F."/>
        </authorList>
    </citation>
    <scope>NUCLEOTIDE SEQUENCE [LARGE SCALE GENOMIC DNA]</scope>
</reference>
<sequence length="63" mass="6962">MKERAILFSETKLIFWSEGGAGIPPPTPPSRAARADFRKVCKIALAILHEMVSSLVVNVLHNF</sequence>
<dbReference type="AlphaFoldDB" id="A0A1F8EHJ1"/>
<dbReference type="EMBL" id="MGIZ01000003">
    <property type="protein sequence ID" value="OGN00088.1"/>
    <property type="molecule type" value="Genomic_DNA"/>
</dbReference>
<organism evidence="1 2">
    <name type="scientific">Candidatus Yanofskybacteria bacterium RIFCSPHIGHO2_01_FULL_39_8b</name>
    <dbReference type="NCBI Taxonomy" id="1802659"/>
    <lineage>
        <taxon>Bacteria</taxon>
        <taxon>Candidatus Yanofskyibacteriota</taxon>
    </lineage>
</organism>
<dbReference type="Proteomes" id="UP000177594">
    <property type="component" value="Unassembled WGS sequence"/>
</dbReference>
<proteinExistence type="predicted"/>
<gene>
    <name evidence="1" type="ORF">A2817_02140</name>
</gene>
<evidence type="ECO:0000313" key="2">
    <source>
        <dbReference type="Proteomes" id="UP000177594"/>
    </source>
</evidence>
<protein>
    <submittedName>
        <fullName evidence="1">Uncharacterized protein</fullName>
    </submittedName>
</protein>
<evidence type="ECO:0000313" key="1">
    <source>
        <dbReference type="EMBL" id="OGN00088.1"/>
    </source>
</evidence>
<accession>A0A1F8EHJ1</accession>
<name>A0A1F8EHJ1_9BACT</name>
<comment type="caution">
    <text evidence="1">The sequence shown here is derived from an EMBL/GenBank/DDBJ whole genome shotgun (WGS) entry which is preliminary data.</text>
</comment>